<gene>
    <name evidence="1" type="ORF">G2W53_026307</name>
</gene>
<keyword evidence="2" id="KW-1185">Reference proteome</keyword>
<organism evidence="1 2">
    <name type="scientific">Senna tora</name>
    <dbReference type="NCBI Taxonomy" id="362788"/>
    <lineage>
        <taxon>Eukaryota</taxon>
        <taxon>Viridiplantae</taxon>
        <taxon>Streptophyta</taxon>
        <taxon>Embryophyta</taxon>
        <taxon>Tracheophyta</taxon>
        <taxon>Spermatophyta</taxon>
        <taxon>Magnoliopsida</taxon>
        <taxon>eudicotyledons</taxon>
        <taxon>Gunneridae</taxon>
        <taxon>Pentapetalae</taxon>
        <taxon>rosids</taxon>
        <taxon>fabids</taxon>
        <taxon>Fabales</taxon>
        <taxon>Fabaceae</taxon>
        <taxon>Caesalpinioideae</taxon>
        <taxon>Cassia clade</taxon>
        <taxon>Senna</taxon>
    </lineage>
</organism>
<dbReference type="EMBL" id="JAAIUW010000008">
    <property type="protein sequence ID" value="KAF7820852.1"/>
    <property type="molecule type" value="Genomic_DNA"/>
</dbReference>
<evidence type="ECO:0000313" key="2">
    <source>
        <dbReference type="Proteomes" id="UP000634136"/>
    </source>
</evidence>
<dbReference type="Proteomes" id="UP000634136">
    <property type="component" value="Unassembled WGS sequence"/>
</dbReference>
<protein>
    <submittedName>
        <fullName evidence="1">Uncharacterized protein</fullName>
    </submittedName>
</protein>
<comment type="caution">
    <text evidence="1">The sequence shown here is derived from an EMBL/GenBank/DDBJ whole genome shotgun (WGS) entry which is preliminary data.</text>
</comment>
<proteinExistence type="predicted"/>
<reference evidence="1" key="1">
    <citation type="submission" date="2020-09" db="EMBL/GenBank/DDBJ databases">
        <title>Genome-Enabled Discovery of Anthraquinone Biosynthesis in Senna tora.</title>
        <authorList>
            <person name="Kang S.-H."/>
            <person name="Pandey R.P."/>
            <person name="Lee C.-M."/>
            <person name="Sim J.-S."/>
            <person name="Jeong J.-T."/>
            <person name="Choi B.-S."/>
            <person name="Jung M."/>
            <person name="Ginzburg D."/>
            <person name="Zhao K."/>
            <person name="Won S.Y."/>
            <person name="Oh T.-J."/>
            <person name="Yu Y."/>
            <person name="Kim N.-H."/>
            <person name="Lee O.R."/>
            <person name="Lee T.-H."/>
            <person name="Bashyal P."/>
            <person name="Kim T.-S."/>
            <person name="Lee W.-H."/>
            <person name="Kawkins C."/>
            <person name="Kim C.-K."/>
            <person name="Kim J.S."/>
            <person name="Ahn B.O."/>
            <person name="Rhee S.Y."/>
            <person name="Sohng J.K."/>
        </authorList>
    </citation>
    <scope>NUCLEOTIDE SEQUENCE</scope>
    <source>
        <tissue evidence="1">Leaf</tissue>
    </source>
</reference>
<evidence type="ECO:0000313" key="1">
    <source>
        <dbReference type="EMBL" id="KAF7820852.1"/>
    </source>
</evidence>
<sequence>MAVRLSAKRVRSWWEEAPLLPDCGARK</sequence>
<dbReference type="AlphaFoldDB" id="A0A834WFJ7"/>
<accession>A0A834WFJ7</accession>
<name>A0A834WFJ7_9FABA</name>